<evidence type="ECO:0000313" key="14">
    <source>
        <dbReference type="EMBL" id="MBB6557505.1"/>
    </source>
</evidence>
<keyword evidence="15" id="KW-1185">Reference proteome</keyword>
<evidence type="ECO:0000256" key="9">
    <source>
        <dbReference type="ARBA" id="ARBA00069043"/>
    </source>
</evidence>
<comment type="similarity">
    <text evidence="2">Belongs to the acyl-CoA dehydrogenase family.</text>
</comment>
<evidence type="ECO:0000259" key="12">
    <source>
        <dbReference type="Pfam" id="PF02771"/>
    </source>
</evidence>
<protein>
    <recommendedName>
        <fullName evidence="9">3-methylmercaptopropionyl-CoA dehydrogenase</fullName>
        <ecNumber evidence="8">1.3.99.41</ecNumber>
    </recommendedName>
</protein>
<keyword evidence="5" id="KW-0560">Oxidoreductase</keyword>
<proteinExistence type="inferred from homology"/>
<dbReference type="FunFam" id="2.40.110.10:FF:000031">
    <property type="entry name" value="Acyl-CoA dehydrogenase, putative"/>
    <property type="match status" value="1"/>
</dbReference>
<evidence type="ECO:0000256" key="1">
    <source>
        <dbReference type="ARBA" id="ARBA00001974"/>
    </source>
</evidence>
<comment type="catalytic activity">
    <reaction evidence="6">
        <text>3-(methylsulfanyl)propanoyl-CoA + oxidized [electron-transfer flavoprotein] + H(+) = 3-(methylsulfanyl)acryloyl-CoA + reduced [electron-transfer flavoprotein]</text>
        <dbReference type="Rhea" id="RHEA:52612"/>
        <dbReference type="Rhea" id="RHEA-COMP:10685"/>
        <dbReference type="Rhea" id="RHEA-COMP:10686"/>
        <dbReference type="ChEBI" id="CHEBI:15378"/>
        <dbReference type="ChEBI" id="CHEBI:57692"/>
        <dbReference type="ChEBI" id="CHEBI:58307"/>
        <dbReference type="ChEBI" id="CHEBI:82815"/>
        <dbReference type="ChEBI" id="CHEBI:84994"/>
        <dbReference type="EC" id="1.3.99.41"/>
    </reaction>
    <physiologicalReaction direction="left-to-right" evidence="6">
        <dbReference type="Rhea" id="RHEA:52613"/>
    </physiologicalReaction>
</comment>
<dbReference type="PANTHER" id="PTHR42803">
    <property type="entry name" value="ACYL-COA DEHYDROGENASE"/>
    <property type="match status" value="1"/>
</dbReference>
<dbReference type="Pfam" id="PF12806">
    <property type="entry name" value="Acyl-CoA_dh_C"/>
    <property type="match status" value="1"/>
</dbReference>
<dbReference type="InterPro" id="IPR013786">
    <property type="entry name" value="AcylCoA_DH/ox_N"/>
</dbReference>
<keyword evidence="4" id="KW-0274">FAD</keyword>
<dbReference type="GO" id="GO:0050660">
    <property type="term" value="F:flavin adenine dinucleotide binding"/>
    <property type="evidence" value="ECO:0007669"/>
    <property type="project" value="InterPro"/>
</dbReference>
<evidence type="ECO:0000256" key="8">
    <source>
        <dbReference type="ARBA" id="ARBA00066694"/>
    </source>
</evidence>
<evidence type="ECO:0000256" key="6">
    <source>
        <dbReference type="ARBA" id="ARBA00051388"/>
    </source>
</evidence>
<organism evidence="14 15">
    <name type="scientific">Acidovorax soli</name>
    <dbReference type="NCBI Taxonomy" id="592050"/>
    <lineage>
        <taxon>Bacteria</taxon>
        <taxon>Pseudomonadati</taxon>
        <taxon>Pseudomonadota</taxon>
        <taxon>Betaproteobacteria</taxon>
        <taxon>Burkholderiales</taxon>
        <taxon>Comamonadaceae</taxon>
        <taxon>Acidovorax</taxon>
    </lineage>
</organism>
<name>A0A7X0U7I3_9BURK</name>
<dbReference type="InterPro" id="IPR025878">
    <property type="entry name" value="Acyl-CoA_dh-like_C_dom"/>
</dbReference>
<dbReference type="AlphaFoldDB" id="A0A7X0U7I3"/>
<dbReference type="Pfam" id="PF00441">
    <property type="entry name" value="Acyl-CoA_dh_1"/>
    <property type="match status" value="1"/>
</dbReference>
<dbReference type="Pfam" id="PF02771">
    <property type="entry name" value="Acyl-CoA_dh_N"/>
    <property type="match status" value="1"/>
</dbReference>
<dbReference type="Pfam" id="PF02770">
    <property type="entry name" value="Acyl-CoA_dh_M"/>
    <property type="match status" value="1"/>
</dbReference>
<dbReference type="EC" id="1.3.99.41" evidence="8"/>
<dbReference type="InterPro" id="IPR052166">
    <property type="entry name" value="Diverse_Acyl-CoA_DH"/>
</dbReference>
<dbReference type="RefSeq" id="WP_184854960.1">
    <property type="nucleotide sequence ID" value="NZ_JACHLK010000001.1"/>
</dbReference>
<dbReference type="GO" id="GO:0016627">
    <property type="term" value="F:oxidoreductase activity, acting on the CH-CH group of donors"/>
    <property type="evidence" value="ECO:0007669"/>
    <property type="project" value="InterPro"/>
</dbReference>
<dbReference type="SUPFAM" id="SSF56645">
    <property type="entry name" value="Acyl-CoA dehydrogenase NM domain-like"/>
    <property type="match status" value="1"/>
</dbReference>
<evidence type="ECO:0000259" key="10">
    <source>
        <dbReference type="Pfam" id="PF00441"/>
    </source>
</evidence>
<accession>A0A7X0U7I3</accession>
<comment type="function">
    <text evidence="7">Involved in the assimilation of dimethylsulphoniopropionate (DMSP), an important compound in the fixation of carbon in marine phytoplankton, by mediating the conversion of 3-(methylthio)propanoyl-CoA (MMPA-CoA) to 3-(methylthio)acryloyl-CoA (MTA-CoA).</text>
</comment>
<comment type="cofactor">
    <cofactor evidence="1">
        <name>FAD</name>
        <dbReference type="ChEBI" id="CHEBI:57692"/>
    </cofactor>
</comment>
<dbReference type="InterPro" id="IPR009100">
    <property type="entry name" value="AcylCoA_DH/oxidase_NM_dom_sf"/>
</dbReference>
<evidence type="ECO:0000313" key="15">
    <source>
        <dbReference type="Proteomes" id="UP000575083"/>
    </source>
</evidence>
<dbReference type="SUPFAM" id="SSF47203">
    <property type="entry name" value="Acyl-CoA dehydrogenase C-terminal domain-like"/>
    <property type="match status" value="1"/>
</dbReference>
<dbReference type="InterPro" id="IPR036250">
    <property type="entry name" value="AcylCo_DH-like_C"/>
</dbReference>
<dbReference type="Gene3D" id="1.10.540.10">
    <property type="entry name" value="Acyl-CoA dehydrogenase/oxidase, N-terminal domain"/>
    <property type="match status" value="1"/>
</dbReference>
<feature type="domain" description="Acetyl-CoA dehydrogenase-like C-terminal" evidence="13">
    <location>
        <begin position="473"/>
        <end position="585"/>
    </location>
</feature>
<dbReference type="InterPro" id="IPR046373">
    <property type="entry name" value="Acyl-CoA_Oxase/DH_mid-dom_sf"/>
</dbReference>
<evidence type="ECO:0000256" key="5">
    <source>
        <dbReference type="ARBA" id="ARBA00023002"/>
    </source>
</evidence>
<sequence>MSYRAPIKDMLFTMRHVAGIDRVTSLPNFEEFDLETIEAVLEESAKLCEQEIAPLNAVGDREPSRWSDGSVVATPGFQRAFQLFADGGWQGLGHPQAFGGQGLPKLVASACSEMLQASNVSFGLCPMLTDGAIEALITAASPELREKYAQPLIMGKWTGTMNLTEPQAGSDLAAVRTRAEPHADGSYRVFGTKIFITWGEHDMAQNIVHLVLARLPDAPPGVKGISLFVVPKFLVSEDGSLGARNDVQCVSIEHKLGIKASPTAVLQFGCADGAVGELVGEAHQGLKYMFIMMNAARFAVGMQGIGVADRAYQQALAFARERVQGRDLSGTGEPVAIVQHPDVKRMLLTMKAVTESGRALAYVAAAASDLAHHSGDESVRQENQSLYEFLVPVIKGHCTEMSVEIASLGVQIHGGMGFIEETGAAQHYRDARILPIYEGTTAIQANDFVGRKTMRDGGVFAIAVCTRIAATERELAEHAHPDCQSMRLALQAGRRAFEAAIEFVVSEGSTRPAVVYAGAVHYLRLAGIVLCGWQMARSMLAAMSCDAGDSGFSVSKVATALFYAETLLPQSQALATALMGGGTTVERVTAEML</sequence>
<feature type="domain" description="Acyl-CoA oxidase/dehydrogenase middle" evidence="11">
    <location>
        <begin position="161"/>
        <end position="268"/>
    </location>
</feature>
<evidence type="ECO:0000256" key="2">
    <source>
        <dbReference type="ARBA" id="ARBA00009347"/>
    </source>
</evidence>
<gene>
    <name evidence="14" type="ORF">HNP48_000169</name>
</gene>
<dbReference type="Gene3D" id="1.20.140.10">
    <property type="entry name" value="Butyryl-CoA Dehydrogenase, subunit A, domain 3"/>
    <property type="match status" value="1"/>
</dbReference>
<dbReference type="PANTHER" id="PTHR42803:SF1">
    <property type="entry name" value="BROAD-SPECIFICITY LINEAR ACYL-COA DEHYDROGENASE FADE5"/>
    <property type="match status" value="1"/>
</dbReference>
<dbReference type="InterPro" id="IPR037069">
    <property type="entry name" value="AcylCoA_DH/ox_N_sf"/>
</dbReference>
<evidence type="ECO:0000259" key="11">
    <source>
        <dbReference type="Pfam" id="PF02770"/>
    </source>
</evidence>
<dbReference type="Proteomes" id="UP000575083">
    <property type="component" value="Unassembled WGS sequence"/>
</dbReference>
<dbReference type="InterPro" id="IPR006091">
    <property type="entry name" value="Acyl-CoA_Oxase/DH_mid-dom"/>
</dbReference>
<dbReference type="EMBL" id="JACHLK010000001">
    <property type="protein sequence ID" value="MBB6557505.1"/>
    <property type="molecule type" value="Genomic_DNA"/>
</dbReference>
<evidence type="ECO:0000259" key="13">
    <source>
        <dbReference type="Pfam" id="PF12806"/>
    </source>
</evidence>
<evidence type="ECO:0000256" key="7">
    <source>
        <dbReference type="ARBA" id="ARBA00058683"/>
    </source>
</evidence>
<feature type="domain" description="Acyl-CoA dehydrogenase/oxidase C-terminal" evidence="10">
    <location>
        <begin position="284"/>
        <end position="447"/>
    </location>
</feature>
<feature type="domain" description="Acyl-CoA dehydrogenase/oxidase N-terminal" evidence="12">
    <location>
        <begin position="38"/>
        <end position="155"/>
    </location>
</feature>
<evidence type="ECO:0000256" key="4">
    <source>
        <dbReference type="ARBA" id="ARBA00022827"/>
    </source>
</evidence>
<evidence type="ECO:0000256" key="3">
    <source>
        <dbReference type="ARBA" id="ARBA00022630"/>
    </source>
</evidence>
<comment type="caution">
    <text evidence="14">The sequence shown here is derived from an EMBL/GenBank/DDBJ whole genome shotgun (WGS) entry which is preliminary data.</text>
</comment>
<dbReference type="InterPro" id="IPR009075">
    <property type="entry name" value="AcylCo_DH/oxidase_C"/>
</dbReference>
<keyword evidence="3" id="KW-0285">Flavoprotein</keyword>
<reference evidence="14 15" key="1">
    <citation type="submission" date="2020-08" db="EMBL/GenBank/DDBJ databases">
        <title>Functional genomics of gut bacteria from endangered species of beetles.</title>
        <authorList>
            <person name="Carlos-Shanley C."/>
        </authorList>
    </citation>
    <scope>NUCLEOTIDE SEQUENCE [LARGE SCALE GENOMIC DNA]</scope>
    <source>
        <strain evidence="14 15">S00198</strain>
    </source>
</reference>
<dbReference type="Gene3D" id="2.40.110.10">
    <property type="entry name" value="Butyryl-CoA Dehydrogenase, subunit A, domain 2"/>
    <property type="match status" value="1"/>
</dbReference>